<reference evidence="2" key="1">
    <citation type="submission" date="2018-06" db="EMBL/GenBank/DDBJ databases">
        <authorList>
            <person name="Zhirakovskaya E."/>
        </authorList>
    </citation>
    <scope>NUCLEOTIDE SEQUENCE</scope>
</reference>
<feature type="coiled-coil region" evidence="1">
    <location>
        <begin position="113"/>
        <end position="145"/>
    </location>
</feature>
<dbReference type="EMBL" id="UOFS01000011">
    <property type="protein sequence ID" value="VAW92143.1"/>
    <property type="molecule type" value="Genomic_DNA"/>
</dbReference>
<dbReference type="SUPFAM" id="SSF81901">
    <property type="entry name" value="HCP-like"/>
    <property type="match status" value="1"/>
</dbReference>
<accession>A0A3B0ZVM5</accession>
<protein>
    <submittedName>
        <fullName evidence="2">Uncharacterized protein</fullName>
    </submittedName>
</protein>
<evidence type="ECO:0000256" key="1">
    <source>
        <dbReference type="SAM" id="Coils"/>
    </source>
</evidence>
<evidence type="ECO:0000313" key="2">
    <source>
        <dbReference type="EMBL" id="VAW92143.1"/>
    </source>
</evidence>
<name>A0A3B0ZVM5_9ZZZZ</name>
<dbReference type="Gene3D" id="1.25.40.10">
    <property type="entry name" value="Tetratricopeptide repeat domain"/>
    <property type="match status" value="1"/>
</dbReference>
<proteinExistence type="predicted"/>
<sequence length="236" mass="25936">MIFRRLSLLFFFALTSSPALAAGEDTLKSLFMFQQKMAESGITSAMMKMGKMYEKGEGVEKSNANALKMYQQAQAAGDAKAADNIKRLTNAKSKPTKSVQKNRQQQAQAVARATALKAAKDKAQREKLKLKQQRAKAKARQLKATKIKAAKIKAKRDAKLRAEKSKAYRKIRAAKKAKAAKLARAVNNVIPTSDYEEDEENIVAAKTKATPADAPEKGFKSDPCKSKAARLLSICR</sequence>
<dbReference type="InterPro" id="IPR006597">
    <property type="entry name" value="Sel1-like"/>
</dbReference>
<gene>
    <name evidence="2" type="ORF">MNBD_GAMMA22-2374</name>
</gene>
<keyword evidence="1" id="KW-0175">Coiled coil</keyword>
<dbReference type="AlphaFoldDB" id="A0A3B0ZVM5"/>
<dbReference type="InterPro" id="IPR011990">
    <property type="entry name" value="TPR-like_helical_dom_sf"/>
</dbReference>
<organism evidence="2">
    <name type="scientific">hydrothermal vent metagenome</name>
    <dbReference type="NCBI Taxonomy" id="652676"/>
    <lineage>
        <taxon>unclassified sequences</taxon>
        <taxon>metagenomes</taxon>
        <taxon>ecological metagenomes</taxon>
    </lineage>
</organism>
<dbReference type="SMART" id="SM00671">
    <property type="entry name" value="SEL1"/>
    <property type="match status" value="1"/>
</dbReference>